<accession>A0A1J5S677</accession>
<dbReference type="AlphaFoldDB" id="A0A1J5S677"/>
<keyword evidence="1" id="KW-0732">Signal</keyword>
<dbReference type="EMBL" id="MLJW01000062">
    <property type="protein sequence ID" value="OIR03799.1"/>
    <property type="molecule type" value="Genomic_DNA"/>
</dbReference>
<gene>
    <name evidence="3" type="primary">osmY_9</name>
    <name evidence="3" type="ORF">GALL_139790</name>
</gene>
<feature type="domain" description="BON" evidence="2">
    <location>
        <begin position="128"/>
        <end position="195"/>
    </location>
</feature>
<evidence type="ECO:0000259" key="2">
    <source>
        <dbReference type="PROSITE" id="PS50914"/>
    </source>
</evidence>
<dbReference type="PROSITE" id="PS51257">
    <property type="entry name" value="PROKAR_LIPOPROTEIN"/>
    <property type="match status" value="1"/>
</dbReference>
<dbReference type="InterPro" id="IPR014004">
    <property type="entry name" value="Transpt-assoc_nodulatn_dom_bac"/>
</dbReference>
<dbReference type="SMART" id="SM00749">
    <property type="entry name" value="BON"/>
    <property type="match status" value="2"/>
</dbReference>
<comment type="caution">
    <text evidence="3">The sequence shown here is derived from an EMBL/GenBank/DDBJ whole genome shotgun (WGS) entry which is preliminary data.</text>
</comment>
<dbReference type="PANTHER" id="PTHR34606:SF4">
    <property type="entry name" value="OUTER MEMBRANE LIPOPROTEIN DOLP"/>
    <property type="match status" value="1"/>
</dbReference>
<evidence type="ECO:0000313" key="3">
    <source>
        <dbReference type="EMBL" id="OIR03799.1"/>
    </source>
</evidence>
<name>A0A1J5S677_9ZZZZ</name>
<dbReference type="InterPro" id="IPR007055">
    <property type="entry name" value="BON_dom"/>
</dbReference>
<dbReference type="Gene3D" id="3.30.1340.30">
    <property type="match status" value="1"/>
</dbReference>
<organism evidence="3">
    <name type="scientific">mine drainage metagenome</name>
    <dbReference type="NCBI Taxonomy" id="410659"/>
    <lineage>
        <taxon>unclassified sequences</taxon>
        <taxon>metagenomes</taxon>
        <taxon>ecological metagenomes</taxon>
    </lineage>
</organism>
<sequence length="217" mass="23070">MKLKSHSTRIATWALLAAAIPMLSGCFGVAMVGTGAGVLMATDRRPAETYVTDEAIEVRANGRIKDQFGDRVHVSVTSYDRSVLLVGEVPDAATRSAVEKVVSTVPNVKSISDELMIAGANSLSGESNDAYITTKVKARFVDANQFSANHVKVVTEAGVVYLLGIVTKREADEAVQIARTTAGVMKVVRVFEIISEERARQIDSSPAANTPPAPAKP</sequence>
<evidence type="ECO:0000256" key="1">
    <source>
        <dbReference type="ARBA" id="ARBA00022729"/>
    </source>
</evidence>
<protein>
    <submittedName>
        <fullName evidence="3">Osmotically-inducible protein Y</fullName>
    </submittedName>
</protein>
<dbReference type="Pfam" id="PF04972">
    <property type="entry name" value="BON"/>
    <property type="match status" value="2"/>
</dbReference>
<feature type="domain" description="BON" evidence="2">
    <location>
        <begin position="47"/>
        <end position="119"/>
    </location>
</feature>
<proteinExistence type="predicted"/>
<dbReference type="InterPro" id="IPR051686">
    <property type="entry name" value="Lipoprotein_DolP"/>
</dbReference>
<dbReference type="PANTHER" id="PTHR34606">
    <property type="entry name" value="BON DOMAIN-CONTAINING PROTEIN"/>
    <property type="match status" value="1"/>
</dbReference>
<dbReference type="PROSITE" id="PS50914">
    <property type="entry name" value="BON"/>
    <property type="match status" value="2"/>
</dbReference>
<reference evidence="3" key="1">
    <citation type="submission" date="2016-10" db="EMBL/GenBank/DDBJ databases">
        <title>Sequence of Gallionella enrichment culture.</title>
        <authorList>
            <person name="Poehlein A."/>
            <person name="Muehling M."/>
            <person name="Daniel R."/>
        </authorList>
    </citation>
    <scope>NUCLEOTIDE SEQUENCE</scope>
</reference>